<dbReference type="RefSeq" id="WP_345918639.1">
    <property type="nucleotide sequence ID" value="NZ_JBDIVE010000002.1"/>
</dbReference>
<keyword evidence="1 4" id="KW-0489">Methyltransferase</keyword>
<dbReference type="EMBL" id="JBDIVE010000002">
    <property type="protein sequence ID" value="MEN3067876.1"/>
    <property type="molecule type" value="Genomic_DNA"/>
</dbReference>
<sequence>MTAGAELFAVKRPALRYHGAKFRLAPWVLRHFPAHRTYVEPFGGAAGVLLQKPRSYAEVYNDLDGEIANFFRVLRNPGQRAALVEALALTPYARDEFDLAWEPAEDPIEQARRLCVRAQMGFGSAGATKGVTGFRIDTKRAYNTAQHLWMEYPDSLAAVGARFAGVLIENRPALEVMPQHDGPDTLHFVDPPYVLGARVLQGNGRGYYRHEMTDDDHAELLAALRELKGMVIVTGYASDLYADALAGWRVESTPSRISATRGTALRTEMLWMNKACEKSLESMHGGLFDTAKA</sequence>
<dbReference type="PANTHER" id="PTHR30481:SF4">
    <property type="entry name" value="SITE-SPECIFIC DNA-METHYLTRANSFERASE (ADENINE-SPECIFIC)"/>
    <property type="match status" value="1"/>
</dbReference>
<protein>
    <submittedName>
        <fullName evidence="4">DNA adenine methylase</fullName>
    </submittedName>
</protein>
<keyword evidence="2" id="KW-0808">Transferase</keyword>
<evidence type="ECO:0000313" key="5">
    <source>
        <dbReference type="Proteomes" id="UP001410394"/>
    </source>
</evidence>
<dbReference type="PIRSF" id="PIRSF000398">
    <property type="entry name" value="M_m6A_EcoRV"/>
    <property type="match status" value="1"/>
</dbReference>
<evidence type="ECO:0000313" key="4">
    <source>
        <dbReference type="EMBL" id="MEN3067876.1"/>
    </source>
</evidence>
<organism evidence="4 5">
    <name type="scientific">Uliginosibacterium sediminicola</name>
    <dbReference type="NCBI Taxonomy" id="2024550"/>
    <lineage>
        <taxon>Bacteria</taxon>
        <taxon>Pseudomonadati</taxon>
        <taxon>Pseudomonadota</taxon>
        <taxon>Betaproteobacteria</taxon>
        <taxon>Rhodocyclales</taxon>
        <taxon>Zoogloeaceae</taxon>
        <taxon>Uliginosibacterium</taxon>
    </lineage>
</organism>
<keyword evidence="3" id="KW-0949">S-adenosyl-L-methionine</keyword>
<dbReference type="Pfam" id="PF02086">
    <property type="entry name" value="MethyltransfD12"/>
    <property type="match status" value="1"/>
</dbReference>
<keyword evidence="5" id="KW-1185">Reference proteome</keyword>
<dbReference type="InterPro" id="IPR029063">
    <property type="entry name" value="SAM-dependent_MTases_sf"/>
</dbReference>
<dbReference type="SUPFAM" id="SSF53335">
    <property type="entry name" value="S-adenosyl-L-methionine-dependent methyltransferases"/>
    <property type="match status" value="1"/>
</dbReference>
<reference evidence="4 5" key="1">
    <citation type="journal article" date="2018" name="Int. J. Syst. Evol. Microbiol.">
        <title>Uliginosibacterium sediminicola sp. nov., isolated from freshwater sediment.</title>
        <authorList>
            <person name="Hwang W.M."/>
            <person name="Kim S.M."/>
            <person name="Kang K."/>
            <person name="Ahn T.Y."/>
        </authorList>
    </citation>
    <scope>NUCLEOTIDE SEQUENCE [LARGE SCALE GENOMIC DNA]</scope>
    <source>
        <strain evidence="4 5">M1-21</strain>
    </source>
</reference>
<dbReference type="PANTHER" id="PTHR30481">
    <property type="entry name" value="DNA ADENINE METHYLASE"/>
    <property type="match status" value="1"/>
</dbReference>
<comment type="caution">
    <text evidence="4">The sequence shown here is derived from an EMBL/GenBank/DDBJ whole genome shotgun (WGS) entry which is preliminary data.</text>
</comment>
<dbReference type="InterPro" id="IPR012327">
    <property type="entry name" value="MeTrfase_D12"/>
</dbReference>
<accession>A0ABU9YW14</accession>
<dbReference type="InterPro" id="IPR012263">
    <property type="entry name" value="M_m6A_EcoRV"/>
</dbReference>
<evidence type="ECO:0000256" key="1">
    <source>
        <dbReference type="ARBA" id="ARBA00022603"/>
    </source>
</evidence>
<gene>
    <name evidence="4" type="ORF">ABDB84_05240</name>
</gene>
<dbReference type="Gene3D" id="3.40.50.150">
    <property type="entry name" value="Vaccinia Virus protein VP39"/>
    <property type="match status" value="2"/>
</dbReference>
<dbReference type="Proteomes" id="UP001410394">
    <property type="component" value="Unassembled WGS sequence"/>
</dbReference>
<dbReference type="PRINTS" id="PR00505">
    <property type="entry name" value="D12N6MTFRASE"/>
</dbReference>
<name>A0ABU9YW14_9RHOO</name>
<evidence type="ECO:0000256" key="2">
    <source>
        <dbReference type="ARBA" id="ARBA00022679"/>
    </source>
</evidence>
<proteinExistence type="predicted"/>
<dbReference type="GO" id="GO:0008168">
    <property type="term" value="F:methyltransferase activity"/>
    <property type="evidence" value="ECO:0007669"/>
    <property type="project" value="UniProtKB-KW"/>
</dbReference>
<evidence type="ECO:0000256" key="3">
    <source>
        <dbReference type="ARBA" id="ARBA00022691"/>
    </source>
</evidence>
<dbReference type="GO" id="GO:0032259">
    <property type="term" value="P:methylation"/>
    <property type="evidence" value="ECO:0007669"/>
    <property type="project" value="UniProtKB-KW"/>
</dbReference>